<name>A0A9L0RU34_HORSE</name>
<feature type="compositionally biased region" description="Polar residues" evidence="1">
    <location>
        <begin position="230"/>
        <end position="239"/>
    </location>
</feature>
<sequence length="549" mass="58749">EGAGPSGGGGGAANCEQLLPLSCCPPAARAGKARAAEGAGAGGGAPRGRRGVDRRCVPPRLLAELRDALDACAERQRQLERSLRVSRRLLRVWYADPGHPPSSLRPHSEPRAGRPRPLPSCRSSVTRLSLQAPRLGSAPNPGGPWGLLGPPGRAAAALCLRREPAETPALEPTPGPDTNEEARPPARTPSPQDLKELELLTQALEKAVRVRKGLSKAGGRDEAPSRKSRSIVSPATTASVPPRASGQAGRRASETKPPRGVRQTTVPAKGLPELRLLSVGDQTCKARGAQAAKPEPGLRDQQMAPSAAPQAPEAFTLKQKGILLRLPMAFRKAASQNSRLWAQLSSTETGDSMDATTTAKTQFLRKMQSGWPSSRLCAAEVEAEVGRLRKACSLLRQRMGEELTADPVDWMQEYHCLLTLEGLQAIAGQCLHRLQELRAAVMEHQLAPWPEGRLPSAPSSCGGGADSIWSPQLLLYSSTQELQTLASLRLRVAMLDEQIHLEKVLMAELLPLVSTQEPLGPPWLALCRAVHSLLCEGDLKAARVTLKLF</sequence>
<dbReference type="GeneTree" id="ENSGT00390000011149"/>
<organism evidence="2 3">
    <name type="scientific">Equus caballus</name>
    <name type="common">Horse</name>
    <dbReference type="NCBI Taxonomy" id="9796"/>
    <lineage>
        <taxon>Eukaryota</taxon>
        <taxon>Metazoa</taxon>
        <taxon>Chordata</taxon>
        <taxon>Craniata</taxon>
        <taxon>Vertebrata</taxon>
        <taxon>Euteleostomi</taxon>
        <taxon>Mammalia</taxon>
        <taxon>Eutheria</taxon>
        <taxon>Laurasiatheria</taxon>
        <taxon>Perissodactyla</taxon>
        <taxon>Equidae</taxon>
        <taxon>Equus</taxon>
    </lineage>
</organism>
<reference evidence="2" key="2">
    <citation type="submission" date="2025-08" db="UniProtKB">
        <authorList>
            <consortium name="Ensembl"/>
        </authorList>
    </citation>
    <scope>IDENTIFICATION</scope>
    <source>
        <strain evidence="2">Thoroughbred</strain>
    </source>
</reference>
<feature type="region of interest" description="Disordered" evidence="1">
    <location>
        <begin position="130"/>
        <end position="149"/>
    </location>
</feature>
<feature type="region of interest" description="Disordered" evidence="1">
    <location>
        <begin position="166"/>
        <end position="194"/>
    </location>
</feature>
<dbReference type="Pfam" id="PF15764">
    <property type="entry name" value="DUF4693"/>
    <property type="match status" value="1"/>
</dbReference>
<gene>
    <name evidence="2" type="primary">TEDC2</name>
</gene>
<evidence type="ECO:0000313" key="2">
    <source>
        <dbReference type="Ensembl" id="ENSECAP00000065362.1"/>
    </source>
</evidence>
<dbReference type="Ensembl" id="ENSECAT00000136334.1">
    <property type="protein sequence ID" value="ENSECAP00000065362.1"/>
    <property type="gene ID" value="ENSECAG00000018994.3"/>
</dbReference>
<dbReference type="PANTHER" id="PTHR14870:SF1">
    <property type="entry name" value="TUBULIN EPSILON AND DELTA COMPLEX PROTEIN 2"/>
    <property type="match status" value="1"/>
</dbReference>
<evidence type="ECO:0000313" key="3">
    <source>
        <dbReference type="Proteomes" id="UP000002281"/>
    </source>
</evidence>
<feature type="region of interest" description="Disordered" evidence="1">
    <location>
        <begin position="95"/>
        <end position="124"/>
    </location>
</feature>
<reference evidence="2" key="3">
    <citation type="submission" date="2025-09" db="UniProtKB">
        <authorList>
            <consortium name="Ensembl"/>
        </authorList>
    </citation>
    <scope>IDENTIFICATION</scope>
    <source>
        <strain evidence="2">Thoroughbred</strain>
    </source>
</reference>
<reference evidence="2 3" key="1">
    <citation type="journal article" date="2009" name="Science">
        <title>Genome sequence, comparative analysis, and population genetics of the domestic horse.</title>
        <authorList>
            <consortium name="Broad Institute Genome Sequencing Platform"/>
            <consortium name="Broad Institute Whole Genome Assembly Team"/>
            <person name="Wade C.M."/>
            <person name="Giulotto E."/>
            <person name="Sigurdsson S."/>
            <person name="Zoli M."/>
            <person name="Gnerre S."/>
            <person name="Imsland F."/>
            <person name="Lear T.L."/>
            <person name="Adelson D.L."/>
            <person name="Bailey E."/>
            <person name="Bellone R.R."/>
            <person name="Bloecker H."/>
            <person name="Distl O."/>
            <person name="Edgar R.C."/>
            <person name="Garber M."/>
            <person name="Leeb T."/>
            <person name="Mauceli E."/>
            <person name="MacLeod J.N."/>
            <person name="Penedo M.C.T."/>
            <person name="Raison J.M."/>
            <person name="Sharpe T."/>
            <person name="Vogel J."/>
            <person name="Andersson L."/>
            <person name="Antczak D.F."/>
            <person name="Biagi T."/>
            <person name="Binns M.M."/>
            <person name="Chowdhary B.P."/>
            <person name="Coleman S.J."/>
            <person name="Della Valle G."/>
            <person name="Fryc S."/>
            <person name="Guerin G."/>
            <person name="Hasegawa T."/>
            <person name="Hill E.W."/>
            <person name="Jurka J."/>
            <person name="Kiialainen A."/>
            <person name="Lindgren G."/>
            <person name="Liu J."/>
            <person name="Magnani E."/>
            <person name="Mickelson J.R."/>
            <person name="Murray J."/>
            <person name="Nergadze S.G."/>
            <person name="Onofrio R."/>
            <person name="Pedroni S."/>
            <person name="Piras M.F."/>
            <person name="Raudsepp T."/>
            <person name="Rocchi M."/>
            <person name="Roeed K.H."/>
            <person name="Ryder O.A."/>
            <person name="Searle S."/>
            <person name="Skow L."/>
            <person name="Swinburne J.E."/>
            <person name="Syvaenen A.C."/>
            <person name="Tozaki T."/>
            <person name="Valberg S.J."/>
            <person name="Vaudin M."/>
            <person name="White J.R."/>
            <person name="Zody M.C."/>
            <person name="Lander E.S."/>
            <person name="Lindblad-Toh K."/>
        </authorList>
    </citation>
    <scope>NUCLEOTIDE SEQUENCE [LARGE SCALE GENOMIC DNA]</scope>
    <source>
        <strain evidence="2 3">Thoroughbred</strain>
    </source>
</reference>
<keyword evidence="3" id="KW-1185">Reference proteome</keyword>
<feature type="region of interest" description="Disordered" evidence="1">
    <location>
        <begin position="211"/>
        <end position="266"/>
    </location>
</feature>
<dbReference type="PANTHER" id="PTHR14870">
    <property type="entry name" value="TUBULIN EPSILON AND DELTA COMPLEX PROTEIN 2"/>
    <property type="match status" value="1"/>
</dbReference>
<dbReference type="InterPro" id="IPR031518">
    <property type="entry name" value="DUF4693"/>
</dbReference>
<dbReference type="Proteomes" id="UP000002281">
    <property type="component" value="Chromosome 13"/>
</dbReference>
<proteinExistence type="predicted"/>
<protein>
    <submittedName>
        <fullName evidence="2">Tubulin epsilon and delta complex 2</fullName>
    </submittedName>
</protein>
<accession>A0A9L0RU34</accession>
<dbReference type="AlphaFoldDB" id="A0A9L0RU34"/>
<feature type="region of interest" description="Disordered" evidence="1">
    <location>
        <begin position="288"/>
        <end position="309"/>
    </location>
</feature>
<evidence type="ECO:0000256" key="1">
    <source>
        <dbReference type="SAM" id="MobiDB-lite"/>
    </source>
</evidence>
<feature type="region of interest" description="Disordered" evidence="1">
    <location>
        <begin position="30"/>
        <end position="53"/>
    </location>
</feature>